<accession>A0A2N0BPJ0</accession>
<dbReference type="InterPro" id="IPR001533">
    <property type="entry name" value="Pterin_deHydtase"/>
</dbReference>
<dbReference type="Pfam" id="PF01329">
    <property type="entry name" value="Pterin_4a"/>
    <property type="match status" value="1"/>
</dbReference>
<proteinExistence type="inferred from homology"/>
<dbReference type="PANTHER" id="PTHR12599">
    <property type="entry name" value="PTERIN-4-ALPHA-CARBINOLAMINE DEHYDRATASE"/>
    <property type="match status" value="1"/>
</dbReference>
<dbReference type="OrthoDB" id="9800108at2"/>
<gene>
    <name evidence="5" type="ORF">CH379_012015</name>
    <name evidence="6" type="ORF">CH379_08615</name>
</gene>
<dbReference type="SUPFAM" id="SSF55248">
    <property type="entry name" value="PCD-like"/>
    <property type="match status" value="1"/>
</dbReference>
<reference evidence="5" key="3">
    <citation type="submission" date="2023-10" db="EMBL/GenBank/DDBJ databases">
        <authorList>
            <person name="Picardeau M."/>
            <person name="Thibeaux R."/>
        </authorList>
    </citation>
    <scope>NUCLEOTIDE SEQUENCE</scope>
    <source>
        <strain evidence="5">ATI7-C-A5</strain>
    </source>
</reference>
<keyword evidence="4" id="KW-0456">Lyase</keyword>
<sequence length="98" mass="11435">MELLDPNVLKERLPPGWEVRFRDRVPHLFKIYSFDHYLSGVKFASALAEIAEKMDHHPDLLLSYRKVSVEIFTHFKQGITEQDLRFSQACETAKSAFP</sequence>
<dbReference type="Gene3D" id="3.30.1360.20">
    <property type="entry name" value="Transcriptional coactivator/pterin dehydratase"/>
    <property type="match status" value="1"/>
</dbReference>
<organism evidence="6">
    <name type="scientific">Leptospira ellisii</name>
    <dbReference type="NCBI Taxonomy" id="2023197"/>
    <lineage>
        <taxon>Bacteria</taxon>
        <taxon>Pseudomonadati</taxon>
        <taxon>Spirochaetota</taxon>
        <taxon>Spirochaetia</taxon>
        <taxon>Leptospirales</taxon>
        <taxon>Leptospiraceae</taxon>
        <taxon>Leptospira</taxon>
    </lineage>
</organism>
<evidence type="ECO:0000256" key="1">
    <source>
        <dbReference type="ARBA" id="ARBA00001554"/>
    </source>
</evidence>
<accession>A0A2N0B9Q9</accession>
<comment type="caution">
    <text evidence="6">The sequence shown here is derived from an EMBL/GenBank/DDBJ whole genome shotgun (WGS) entry which is preliminary data.</text>
</comment>
<evidence type="ECO:0000313" key="5">
    <source>
        <dbReference type="EMBL" id="MDV6236352.1"/>
    </source>
</evidence>
<reference evidence="5 7" key="2">
    <citation type="journal article" date="2018" name="Microb. Genom.">
        <title>Deciphering the unexplored Leptospira diversity from soils uncovers genomic evolution to virulence.</title>
        <authorList>
            <person name="Thibeaux R."/>
            <person name="Iraola G."/>
            <person name="Ferres I."/>
            <person name="Bierque E."/>
            <person name="Girault D."/>
            <person name="Soupe-Gilbert M.E."/>
            <person name="Picardeau M."/>
            <person name="Goarant C."/>
        </authorList>
    </citation>
    <scope>NUCLEOTIDE SEQUENCE [LARGE SCALE GENOMIC DNA]</scope>
    <source>
        <strain evidence="5 7">ATI7-C-A5</strain>
    </source>
</reference>
<evidence type="ECO:0000256" key="4">
    <source>
        <dbReference type="ARBA" id="ARBA00023239"/>
    </source>
</evidence>
<comment type="catalytic activity">
    <reaction evidence="1">
        <text>(4aS,6R)-4a-hydroxy-L-erythro-5,6,7,8-tetrahydrobiopterin = (6R)-L-erythro-6,7-dihydrobiopterin + H2O</text>
        <dbReference type="Rhea" id="RHEA:11920"/>
        <dbReference type="ChEBI" id="CHEBI:15377"/>
        <dbReference type="ChEBI" id="CHEBI:15642"/>
        <dbReference type="ChEBI" id="CHEBI:43120"/>
        <dbReference type="EC" id="4.2.1.96"/>
    </reaction>
</comment>
<dbReference type="EMBL" id="NPEF02000013">
    <property type="protein sequence ID" value="MDV6236352.1"/>
    <property type="molecule type" value="Genomic_DNA"/>
</dbReference>
<evidence type="ECO:0000256" key="3">
    <source>
        <dbReference type="ARBA" id="ARBA00013252"/>
    </source>
</evidence>
<dbReference type="GO" id="GO:0006729">
    <property type="term" value="P:tetrahydrobiopterin biosynthetic process"/>
    <property type="evidence" value="ECO:0007669"/>
    <property type="project" value="InterPro"/>
</dbReference>
<dbReference type="Proteomes" id="UP000232122">
    <property type="component" value="Unassembled WGS sequence"/>
</dbReference>
<dbReference type="AlphaFoldDB" id="A0A2N0B9Q9"/>
<protein>
    <recommendedName>
        <fullName evidence="3">4a-hydroxytetrahydrobiopterin dehydratase</fullName>
        <ecNumber evidence="3">4.2.1.96</ecNumber>
    </recommendedName>
</protein>
<dbReference type="GO" id="GO:0008124">
    <property type="term" value="F:4-alpha-hydroxytetrahydrobiopterin dehydratase activity"/>
    <property type="evidence" value="ECO:0007669"/>
    <property type="project" value="UniProtKB-EC"/>
</dbReference>
<dbReference type="CDD" id="cd00488">
    <property type="entry name" value="PCD_DCoH"/>
    <property type="match status" value="1"/>
</dbReference>
<dbReference type="EMBL" id="NPEF01000070">
    <property type="protein sequence ID" value="PJZ93295.1"/>
    <property type="molecule type" value="Genomic_DNA"/>
</dbReference>
<dbReference type="PANTHER" id="PTHR12599:SF0">
    <property type="entry name" value="PTERIN-4-ALPHA-CARBINOLAMINE DEHYDRATASE"/>
    <property type="match status" value="1"/>
</dbReference>
<evidence type="ECO:0000313" key="7">
    <source>
        <dbReference type="Proteomes" id="UP000232122"/>
    </source>
</evidence>
<evidence type="ECO:0000313" key="6">
    <source>
        <dbReference type="EMBL" id="PJZ93295.1"/>
    </source>
</evidence>
<reference evidence="6" key="1">
    <citation type="submission" date="2017-07" db="EMBL/GenBank/DDBJ databases">
        <title>Leptospira spp. isolated from tropical soils.</title>
        <authorList>
            <person name="Thibeaux R."/>
            <person name="Iraola G."/>
            <person name="Ferres I."/>
            <person name="Bierque E."/>
            <person name="Girault D."/>
            <person name="Soupe-Gilbert M.-E."/>
            <person name="Picardeau M."/>
            <person name="Goarant C."/>
        </authorList>
    </citation>
    <scope>NUCLEOTIDE SEQUENCE [LARGE SCALE GENOMIC DNA]</scope>
    <source>
        <strain evidence="6">ATI7-C-A5</strain>
    </source>
</reference>
<dbReference type="RefSeq" id="WP_100745695.1">
    <property type="nucleotide sequence ID" value="NZ_NPEF02000013.1"/>
</dbReference>
<evidence type="ECO:0000256" key="2">
    <source>
        <dbReference type="ARBA" id="ARBA00006472"/>
    </source>
</evidence>
<comment type="similarity">
    <text evidence="2">Belongs to the pterin-4-alpha-carbinolamine dehydratase family.</text>
</comment>
<name>A0A2N0B9Q9_9LEPT</name>
<dbReference type="EC" id="4.2.1.96" evidence="3"/>
<keyword evidence="7" id="KW-1185">Reference proteome</keyword>
<dbReference type="InterPro" id="IPR036428">
    <property type="entry name" value="PCD_sf"/>
</dbReference>